<evidence type="ECO:0000256" key="2">
    <source>
        <dbReference type="ARBA" id="ARBA00004141"/>
    </source>
</evidence>
<proteinExistence type="predicted"/>
<gene>
    <name evidence="12" type="ORF">METZ01_LOCUS468553</name>
</gene>
<feature type="transmembrane region" description="Helical" evidence="10">
    <location>
        <begin position="12"/>
        <end position="32"/>
    </location>
</feature>
<dbReference type="GO" id="GO:0006508">
    <property type="term" value="P:proteolysis"/>
    <property type="evidence" value="ECO:0007669"/>
    <property type="project" value="UniProtKB-KW"/>
</dbReference>
<dbReference type="CDD" id="cd06163">
    <property type="entry name" value="S2P-M50_PDZ_RseP-like"/>
    <property type="match status" value="1"/>
</dbReference>
<keyword evidence="4 10" id="KW-0812">Transmembrane</keyword>
<evidence type="ECO:0000256" key="6">
    <source>
        <dbReference type="ARBA" id="ARBA00022833"/>
    </source>
</evidence>
<evidence type="ECO:0000256" key="4">
    <source>
        <dbReference type="ARBA" id="ARBA00022692"/>
    </source>
</evidence>
<comment type="subcellular location">
    <subcellularLocation>
        <location evidence="2">Membrane</location>
        <topology evidence="2">Multi-pass membrane protein</topology>
    </subcellularLocation>
</comment>
<evidence type="ECO:0000256" key="1">
    <source>
        <dbReference type="ARBA" id="ARBA00001947"/>
    </source>
</evidence>
<dbReference type="AlphaFoldDB" id="A0A383B7G4"/>
<feature type="transmembrane region" description="Helical" evidence="10">
    <location>
        <begin position="106"/>
        <end position="130"/>
    </location>
</feature>
<dbReference type="InterPro" id="IPR004387">
    <property type="entry name" value="Pept_M50_Zn"/>
</dbReference>
<evidence type="ECO:0000259" key="11">
    <source>
        <dbReference type="PROSITE" id="PS50106"/>
    </source>
</evidence>
<dbReference type="InterPro" id="IPR036034">
    <property type="entry name" value="PDZ_sf"/>
</dbReference>
<dbReference type="InterPro" id="IPR008915">
    <property type="entry name" value="Peptidase_M50"/>
</dbReference>
<evidence type="ECO:0000256" key="8">
    <source>
        <dbReference type="ARBA" id="ARBA00023049"/>
    </source>
</evidence>
<dbReference type="PANTHER" id="PTHR42837">
    <property type="entry name" value="REGULATOR OF SIGMA-E PROTEASE RSEP"/>
    <property type="match status" value="1"/>
</dbReference>
<keyword evidence="7 10" id="KW-1133">Transmembrane helix</keyword>
<dbReference type="GO" id="GO:0016020">
    <property type="term" value="C:membrane"/>
    <property type="evidence" value="ECO:0007669"/>
    <property type="project" value="UniProtKB-SubCell"/>
</dbReference>
<dbReference type="Gene3D" id="2.30.42.10">
    <property type="match status" value="1"/>
</dbReference>
<evidence type="ECO:0000256" key="3">
    <source>
        <dbReference type="ARBA" id="ARBA00022670"/>
    </source>
</evidence>
<dbReference type="GO" id="GO:0004222">
    <property type="term" value="F:metalloendopeptidase activity"/>
    <property type="evidence" value="ECO:0007669"/>
    <property type="project" value="InterPro"/>
</dbReference>
<keyword evidence="9 10" id="KW-0472">Membrane</keyword>
<keyword evidence="3" id="KW-0645">Protease</keyword>
<dbReference type="InterPro" id="IPR001478">
    <property type="entry name" value="PDZ"/>
</dbReference>
<feature type="domain" description="PDZ" evidence="11">
    <location>
        <begin position="130"/>
        <end position="168"/>
    </location>
</feature>
<evidence type="ECO:0000256" key="9">
    <source>
        <dbReference type="ARBA" id="ARBA00023136"/>
    </source>
</evidence>
<dbReference type="PROSITE" id="PS50106">
    <property type="entry name" value="PDZ"/>
    <property type="match status" value="1"/>
</dbReference>
<dbReference type="Pfam" id="PF02163">
    <property type="entry name" value="Peptidase_M50"/>
    <property type="match status" value="1"/>
</dbReference>
<dbReference type="PANTHER" id="PTHR42837:SF2">
    <property type="entry name" value="MEMBRANE METALLOPROTEASE ARASP2, CHLOROPLASTIC-RELATED"/>
    <property type="match status" value="1"/>
</dbReference>
<accession>A0A383B7G4</accession>
<name>A0A383B7G4_9ZZZZ</name>
<organism evidence="12">
    <name type="scientific">marine metagenome</name>
    <dbReference type="NCBI Taxonomy" id="408172"/>
    <lineage>
        <taxon>unclassified sequences</taxon>
        <taxon>metagenomes</taxon>
        <taxon>ecological metagenomes</taxon>
    </lineage>
</organism>
<evidence type="ECO:0000256" key="7">
    <source>
        <dbReference type="ARBA" id="ARBA00022989"/>
    </source>
</evidence>
<dbReference type="EMBL" id="UINC01197956">
    <property type="protein sequence ID" value="SVE15699.1"/>
    <property type="molecule type" value="Genomic_DNA"/>
</dbReference>
<feature type="non-terminal residue" evidence="12">
    <location>
        <position position="191"/>
    </location>
</feature>
<comment type="cofactor">
    <cofactor evidence="1">
        <name>Zn(2+)</name>
        <dbReference type="ChEBI" id="CHEBI:29105"/>
    </cofactor>
</comment>
<keyword evidence="6" id="KW-0862">Zinc</keyword>
<evidence type="ECO:0000256" key="10">
    <source>
        <dbReference type="SAM" id="Phobius"/>
    </source>
</evidence>
<sequence>MFEISAISLDTILAFGGKMLAFLTGLAALIFVHELGHFLAARRCGVIVEKFSIGFGKKIFGTTSGGTEFIVAAIPLGGYVKMKGEELDENTNEEGSFSAASPQDRLLIAFAGPLFNILFALAIYVFVYLVGVPVLGTVVGHVKESSPASVAGLQTGDQIIAINGKPIRFFIELQDEVHHSPGKELNFQVER</sequence>
<protein>
    <recommendedName>
        <fullName evidence="11">PDZ domain-containing protein</fullName>
    </recommendedName>
</protein>
<evidence type="ECO:0000313" key="12">
    <source>
        <dbReference type="EMBL" id="SVE15699.1"/>
    </source>
</evidence>
<keyword evidence="5" id="KW-0378">Hydrolase</keyword>
<reference evidence="12" key="1">
    <citation type="submission" date="2018-05" db="EMBL/GenBank/DDBJ databases">
        <authorList>
            <person name="Lanie J.A."/>
            <person name="Ng W.-L."/>
            <person name="Kazmierczak K.M."/>
            <person name="Andrzejewski T.M."/>
            <person name="Davidsen T.M."/>
            <person name="Wayne K.J."/>
            <person name="Tettelin H."/>
            <person name="Glass J.I."/>
            <person name="Rusch D."/>
            <person name="Podicherti R."/>
            <person name="Tsui H.-C.T."/>
            <person name="Winkler M.E."/>
        </authorList>
    </citation>
    <scope>NUCLEOTIDE SEQUENCE</scope>
</reference>
<dbReference type="SUPFAM" id="SSF50156">
    <property type="entry name" value="PDZ domain-like"/>
    <property type="match status" value="1"/>
</dbReference>
<evidence type="ECO:0000256" key="5">
    <source>
        <dbReference type="ARBA" id="ARBA00022801"/>
    </source>
</evidence>
<keyword evidence="8" id="KW-0482">Metalloprotease</keyword>